<feature type="region of interest" description="Disordered" evidence="1">
    <location>
        <begin position="320"/>
        <end position="339"/>
    </location>
</feature>
<dbReference type="EMBL" id="MU853357">
    <property type="protein sequence ID" value="KAK4109275.1"/>
    <property type="molecule type" value="Genomic_DNA"/>
</dbReference>
<comment type="caution">
    <text evidence="2">The sequence shown here is derived from an EMBL/GenBank/DDBJ whole genome shotgun (WGS) entry which is preliminary data.</text>
</comment>
<evidence type="ECO:0000313" key="3">
    <source>
        <dbReference type="Proteomes" id="UP001302812"/>
    </source>
</evidence>
<keyword evidence="3" id="KW-1185">Reference proteome</keyword>
<dbReference type="AlphaFoldDB" id="A0AAN6QFH0"/>
<dbReference type="RefSeq" id="XP_064666845.1">
    <property type="nucleotide sequence ID" value="XM_064818076.1"/>
</dbReference>
<organism evidence="2 3">
    <name type="scientific">Canariomyces notabilis</name>
    <dbReference type="NCBI Taxonomy" id="2074819"/>
    <lineage>
        <taxon>Eukaryota</taxon>
        <taxon>Fungi</taxon>
        <taxon>Dikarya</taxon>
        <taxon>Ascomycota</taxon>
        <taxon>Pezizomycotina</taxon>
        <taxon>Sordariomycetes</taxon>
        <taxon>Sordariomycetidae</taxon>
        <taxon>Sordariales</taxon>
        <taxon>Chaetomiaceae</taxon>
        <taxon>Canariomyces</taxon>
    </lineage>
</organism>
<name>A0AAN6QFH0_9PEZI</name>
<dbReference type="GeneID" id="89942201"/>
<accession>A0AAN6QFH0</accession>
<protein>
    <submittedName>
        <fullName evidence="2">Uncharacterized protein</fullName>
    </submittedName>
</protein>
<evidence type="ECO:0000256" key="1">
    <source>
        <dbReference type="SAM" id="MobiDB-lite"/>
    </source>
</evidence>
<evidence type="ECO:0000313" key="2">
    <source>
        <dbReference type="EMBL" id="KAK4109275.1"/>
    </source>
</evidence>
<gene>
    <name evidence="2" type="ORF">N656DRAFT_801068</name>
</gene>
<reference evidence="2" key="2">
    <citation type="submission" date="2023-05" db="EMBL/GenBank/DDBJ databases">
        <authorList>
            <consortium name="Lawrence Berkeley National Laboratory"/>
            <person name="Steindorff A."/>
            <person name="Hensen N."/>
            <person name="Bonometti L."/>
            <person name="Westerberg I."/>
            <person name="Brannstrom I.O."/>
            <person name="Guillou S."/>
            <person name="Cros-Aarteil S."/>
            <person name="Calhoun S."/>
            <person name="Haridas S."/>
            <person name="Kuo A."/>
            <person name="Mondo S."/>
            <person name="Pangilinan J."/>
            <person name="Riley R."/>
            <person name="Labutti K."/>
            <person name="Andreopoulos B."/>
            <person name="Lipzen A."/>
            <person name="Chen C."/>
            <person name="Yanf M."/>
            <person name="Daum C."/>
            <person name="Ng V."/>
            <person name="Clum A."/>
            <person name="Ohm R."/>
            <person name="Martin F."/>
            <person name="Silar P."/>
            <person name="Natvig D."/>
            <person name="Lalanne C."/>
            <person name="Gautier V."/>
            <person name="Ament-Velasquez S.L."/>
            <person name="Kruys A."/>
            <person name="Hutchinson M.I."/>
            <person name="Powell A.J."/>
            <person name="Barry K."/>
            <person name="Miller A.N."/>
            <person name="Grigoriev I.V."/>
            <person name="Debuchy R."/>
            <person name="Gladieux P."/>
            <person name="Thoren M.H."/>
            <person name="Johannesson H."/>
        </authorList>
    </citation>
    <scope>NUCLEOTIDE SEQUENCE</scope>
    <source>
        <strain evidence="2">CBS 508.74</strain>
    </source>
</reference>
<dbReference type="Proteomes" id="UP001302812">
    <property type="component" value="Unassembled WGS sequence"/>
</dbReference>
<reference evidence="2" key="1">
    <citation type="journal article" date="2023" name="Mol. Phylogenet. Evol.">
        <title>Genome-scale phylogeny and comparative genomics of the fungal order Sordariales.</title>
        <authorList>
            <person name="Hensen N."/>
            <person name="Bonometti L."/>
            <person name="Westerberg I."/>
            <person name="Brannstrom I.O."/>
            <person name="Guillou S."/>
            <person name="Cros-Aarteil S."/>
            <person name="Calhoun S."/>
            <person name="Haridas S."/>
            <person name="Kuo A."/>
            <person name="Mondo S."/>
            <person name="Pangilinan J."/>
            <person name="Riley R."/>
            <person name="LaButti K."/>
            <person name="Andreopoulos B."/>
            <person name="Lipzen A."/>
            <person name="Chen C."/>
            <person name="Yan M."/>
            <person name="Daum C."/>
            <person name="Ng V."/>
            <person name="Clum A."/>
            <person name="Steindorff A."/>
            <person name="Ohm R.A."/>
            <person name="Martin F."/>
            <person name="Silar P."/>
            <person name="Natvig D.O."/>
            <person name="Lalanne C."/>
            <person name="Gautier V."/>
            <person name="Ament-Velasquez S.L."/>
            <person name="Kruys A."/>
            <person name="Hutchinson M.I."/>
            <person name="Powell A.J."/>
            <person name="Barry K."/>
            <person name="Miller A.N."/>
            <person name="Grigoriev I.V."/>
            <person name="Debuchy R."/>
            <person name="Gladieux P."/>
            <person name="Hiltunen Thoren M."/>
            <person name="Johannesson H."/>
        </authorList>
    </citation>
    <scope>NUCLEOTIDE SEQUENCE</scope>
    <source>
        <strain evidence="2">CBS 508.74</strain>
    </source>
</reference>
<proteinExistence type="predicted"/>
<sequence>MDSYAHYYGHLSDSSEATSRGSRRDRCGVDGCRKKQCYCTLPGRAGTRIYSKYCELHTCEAFLLEDSDHCSHPRVTGQRYCQSHLKCGQPGCAELGEFASERGEYVQWFCAAHRCTVARCRARARDSQQQRCNTHTITCNISGCDRPCHLDRDGSLLLTCAVHYGTFKCEWPGCVRRRPGYHFRYCLAHKCSLAQCGNARDPAGGGPICVLHRCKISPCQNQVSDPSQPSSRTCPSHTCKSPRCLSARRSPGDDFCPSHACVVAGCLEPRSSSSTGSGRCVEHELRRARRDRAASWASSAARSGGGGSFDFEALRERFDRERKRRSDDPEGLRRLQKEREREIERIEKELEMLERERGRGEGYGSYPGWERWYER</sequence>